<evidence type="ECO:0000256" key="2">
    <source>
        <dbReference type="SAM" id="Phobius"/>
    </source>
</evidence>
<evidence type="ECO:0000313" key="3">
    <source>
        <dbReference type="EMBL" id="TDP64061.1"/>
    </source>
</evidence>
<dbReference type="OrthoDB" id="5298497at2"/>
<organism evidence="3 4">
    <name type="scientific">Roseateles toxinivorans</name>
    <dbReference type="NCBI Taxonomy" id="270368"/>
    <lineage>
        <taxon>Bacteria</taxon>
        <taxon>Pseudomonadati</taxon>
        <taxon>Pseudomonadota</taxon>
        <taxon>Betaproteobacteria</taxon>
        <taxon>Burkholderiales</taxon>
        <taxon>Sphaerotilaceae</taxon>
        <taxon>Roseateles</taxon>
    </lineage>
</organism>
<feature type="transmembrane region" description="Helical" evidence="2">
    <location>
        <begin position="72"/>
        <end position="91"/>
    </location>
</feature>
<accession>A0A4R6QNK6</accession>
<proteinExistence type="predicted"/>
<comment type="caution">
    <text evidence="3">The sequence shown here is derived from an EMBL/GenBank/DDBJ whole genome shotgun (WGS) entry which is preliminary data.</text>
</comment>
<dbReference type="PANTHER" id="PTHR34351:SF1">
    <property type="entry name" value="SLR1927 PROTEIN"/>
    <property type="match status" value="1"/>
</dbReference>
<dbReference type="EMBL" id="SNXS01000004">
    <property type="protein sequence ID" value="TDP64061.1"/>
    <property type="molecule type" value="Genomic_DNA"/>
</dbReference>
<evidence type="ECO:0000313" key="4">
    <source>
        <dbReference type="Proteomes" id="UP000295361"/>
    </source>
</evidence>
<dbReference type="RefSeq" id="WP_133701901.1">
    <property type="nucleotide sequence ID" value="NZ_SNXS01000004.1"/>
</dbReference>
<protein>
    <submittedName>
        <fullName evidence="3">Uncharacterized protein (DUF58 family)</fullName>
    </submittedName>
</protein>
<dbReference type="PANTHER" id="PTHR34351">
    <property type="entry name" value="SLR1927 PROTEIN-RELATED"/>
    <property type="match status" value="1"/>
</dbReference>
<reference evidence="3 4" key="1">
    <citation type="submission" date="2019-03" db="EMBL/GenBank/DDBJ databases">
        <title>Genomic Encyclopedia of Type Strains, Phase IV (KMG-IV): sequencing the most valuable type-strain genomes for metagenomic binning, comparative biology and taxonomic classification.</title>
        <authorList>
            <person name="Goeker M."/>
        </authorList>
    </citation>
    <scope>NUCLEOTIDE SEQUENCE [LARGE SCALE GENOMIC DNA]</scope>
    <source>
        <strain evidence="3 4">DSM 16998</strain>
    </source>
</reference>
<keyword evidence="2" id="KW-1133">Transmembrane helix</keyword>
<keyword evidence="4" id="KW-1185">Reference proteome</keyword>
<gene>
    <name evidence="3" type="ORF">DES47_104349</name>
</gene>
<feature type="transmembrane region" description="Helical" evidence="2">
    <location>
        <begin position="43"/>
        <end position="66"/>
    </location>
</feature>
<dbReference type="AlphaFoldDB" id="A0A4R6QNK6"/>
<keyword evidence="2" id="KW-0472">Membrane</keyword>
<keyword evidence="2" id="KW-0812">Transmembrane</keyword>
<dbReference type="Proteomes" id="UP000295361">
    <property type="component" value="Unassembled WGS sequence"/>
</dbReference>
<name>A0A4R6QNK6_9BURK</name>
<sequence>MSSPLPASRPTSLPRWALRRRINQWWELRHTPHDTLTLTQRNVYILPTPAGLAFAALLLLLLLASINDQLSLGYLLTFLLAGSGLASMHATHGTLRGLTLHLRPVNPTFAGQPALLELRLTNPGAQRHGIGLRLAGHEHAHDITWTDAQALTQTSARLSFLPERRGLQPVPALRAETRFPLGLFGVWTIWRPAAQVLVYPRPEDQAPPLPASSALHGHTGSSRASSGGEYEGVRAYQRGDPLKLVVWKKAAQALQTGGELVSRDTSTSVSHELWLDYGHCAGLDPEQRLSRLTAWLLRAQDLGLDYGLRLPGTELAPGQGELHQRECLRALALWGFAA</sequence>
<dbReference type="InParanoid" id="A0A4R6QNK6"/>
<evidence type="ECO:0000256" key="1">
    <source>
        <dbReference type="SAM" id="MobiDB-lite"/>
    </source>
</evidence>
<feature type="region of interest" description="Disordered" evidence="1">
    <location>
        <begin position="208"/>
        <end position="230"/>
    </location>
</feature>